<keyword evidence="4" id="KW-0378">Hydrolase</keyword>
<evidence type="ECO:0000313" key="4">
    <source>
        <dbReference type="EMBL" id="TYC07633.1"/>
    </source>
</evidence>
<dbReference type="Gene3D" id="3.90.850.10">
    <property type="entry name" value="Fumarylacetoacetase-like, C-terminal domain"/>
    <property type="match status" value="1"/>
</dbReference>
<dbReference type="PANTHER" id="PTHR42796:SF4">
    <property type="entry name" value="FUMARYLACETOACETATE HYDROLASE DOMAIN-CONTAINING PROTEIN 2A"/>
    <property type="match status" value="1"/>
</dbReference>
<evidence type="ECO:0000259" key="3">
    <source>
        <dbReference type="Pfam" id="PF01557"/>
    </source>
</evidence>
<comment type="caution">
    <text evidence="4">The sequence shown here is derived from an EMBL/GenBank/DDBJ whole genome shotgun (WGS) entry which is preliminary data.</text>
</comment>
<dbReference type="OrthoDB" id="9805307at2"/>
<dbReference type="GO" id="GO:0044281">
    <property type="term" value="P:small molecule metabolic process"/>
    <property type="evidence" value="ECO:0007669"/>
    <property type="project" value="UniProtKB-ARBA"/>
</dbReference>
<dbReference type="GO" id="GO:0046872">
    <property type="term" value="F:metal ion binding"/>
    <property type="evidence" value="ECO:0007669"/>
    <property type="project" value="UniProtKB-KW"/>
</dbReference>
<evidence type="ECO:0000313" key="5">
    <source>
        <dbReference type="Proteomes" id="UP000322634"/>
    </source>
</evidence>
<dbReference type="Pfam" id="PF01557">
    <property type="entry name" value="FAA_hydrolase"/>
    <property type="match status" value="1"/>
</dbReference>
<gene>
    <name evidence="4" type="ORF">FXF65_42075</name>
</gene>
<protein>
    <submittedName>
        <fullName evidence="4">Fumarylacetoacetate hydrolase family protein</fullName>
    </submittedName>
</protein>
<proteinExistence type="inferred from homology"/>
<keyword evidence="5" id="KW-1185">Reference proteome</keyword>
<dbReference type="InterPro" id="IPR011234">
    <property type="entry name" value="Fumarylacetoacetase-like_C"/>
</dbReference>
<reference evidence="4 5" key="1">
    <citation type="submission" date="2019-08" db="EMBL/GenBank/DDBJ databases">
        <title>Actinomadura sp. nov. CYP1-5 isolated from mountain soil.</title>
        <authorList>
            <person name="Songsumanus A."/>
            <person name="Kuncharoen N."/>
            <person name="Kudo T."/>
            <person name="Yuki M."/>
            <person name="Igarashi Y."/>
            <person name="Tanasupawat S."/>
        </authorList>
    </citation>
    <scope>NUCLEOTIDE SEQUENCE [LARGE SCALE GENOMIC DNA]</scope>
    <source>
        <strain evidence="4 5">GKU157</strain>
    </source>
</reference>
<evidence type="ECO:0000256" key="1">
    <source>
        <dbReference type="ARBA" id="ARBA00010211"/>
    </source>
</evidence>
<name>A0A5D0TPN8_9ACTN</name>
<dbReference type="SUPFAM" id="SSF56529">
    <property type="entry name" value="FAH"/>
    <property type="match status" value="1"/>
</dbReference>
<dbReference type="PANTHER" id="PTHR42796">
    <property type="entry name" value="FUMARYLACETOACETATE HYDROLASE DOMAIN-CONTAINING PROTEIN 2A-RELATED"/>
    <property type="match status" value="1"/>
</dbReference>
<accession>A0A5D0TPN8</accession>
<keyword evidence="2" id="KW-0479">Metal-binding</keyword>
<sequence>MWSLVTYARPGDDRTSVGVRLADGSVRSLRAFEWAHDVIDVVKDWSRLEPALKALDPRAGSVIADAVLRAPLRFPDKIVCAGANYADHLRELGLEPKPGPVFFFLKPPPSTVVGPGEAIRIPTADGARVDYEGELGVVIGKPGGSITREDAMGHVAGYTIVNDVSARGLLARPDPLVPAMGFDWISSKGRDTFCPTGPGITPSWLVQDPHALSLELSVNGEVRQSATTGGMTASIPELIAQVSALMSLAPGDVIATGTPAGVAMASGRYLRPGDEISIRIDGLGVLTNPVEGAS</sequence>
<dbReference type="GO" id="GO:0016787">
    <property type="term" value="F:hydrolase activity"/>
    <property type="evidence" value="ECO:0007669"/>
    <property type="project" value="UniProtKB-KW"/>
</dbReference>
<evidence type="ECO:0000256" key="2">
    <source>
        <dbReference type="ARBA" id="ARBA00022723"/>
    </source>
</evidence>
<dbReference type="AlphaFoldDB" id="A0A5D0TPN8"/>
<dbReference type="InterPro" id="IPR036663">
    <property type="entry name" value="Fumarylacetoacetase_C_sf"/>
</dbReference>
<dbReference type="EMBL" id="VSFF01000021">
    <property type="protein sequence ID" value="TYC07633.1"/>
    <property type="molecule type" value="Genomic_DNA"/>
</dbReference>
<dbReference type="Proteomes" id="UP000322634">
    <property type="component" value="Unassembled WGS sequence"/>
</dbReference>
<comment type="similarity">
    <text evidence="1">Belongs to the FAH family.</text>
</comment>
<organism evidence="4 5">
    <name type="scientific">Actinomadura syzygii</name>
    <dbReference type="NCBI Taxonomy" id="1427538"/>
    <lineage>
        <taxon>Bacteria</taxon>
        <taxon>Bacillati</taxon>
        <taxon>Actinomycetota</taxon>
        <taxon>Actinomycetes</taxon>
        <taxon>Streptosporangiales</taxon>
        <taxon>Thermomonosporaceae</taxon>
        <taxon>Actinomadura</taxon>
    </lineage>
</organism>
<feature type="domain" description="Fumarylacetoacetase-like C-terminal" evidence="3">
    <location>
        <begin position="77"/>
        <end position="290"/>
    </location>
</feature>
<dbReference type="InterPro" id="IPR051121">
    <property type="entry name" value="FAH"/>
</dbReference>